<dbReference type="AlphaFoldDB" id="A0A926NA91"/>
<dbReference type="SUPFAM" id="SSF53474">
    <property type="entry name" value="alpha/beta-Hydrolases"/>
    <property type="match status" value="1"/>
</dbReference>
<proteinExistence type="predicted"/>
<dbReference type="PRINTS" id="PR00111">
    <property type="entry name" value="ABHYDROLASE"/>
</dbReference>
<evidence type="ECO:0000259" key="2">
    <source>
        <dbReference type="Pfam" id="PF00561"/>
    </source>
</evidence>
<dbReference type="Pfam" id="PF00561">
    <property type="entry name" value="Abhydrolase_1"/>
    <property type="match status" value="1"/>
</dbReference>
<dbReference type="Proteomes" id="UP000661691">
    <property type="component" value="Unassembled WGS sequence"/>
</dbReference>
<dbReference type="InterPro" id="IPR029058">
    <property type="entry name" value="AB_hydrolase_fold"/>
</dbReference>
<dbReference type="GO" id="GO:0016787">
    <property type="term" value="F:hydrolase activity"/>
    <property type="evidence" value="ECO:0007669"/>
    <property type="project" value="UniProtKB-KW"/>
</dbReference>
<sequence length="255" mass="29194">MPHMQINGVQLHYQSVGTGKTILCIHPPLLTGENFYYQREQLANEFRIITLDLRGHGKSDASSLPLSYPLIVEDIVQLLDQLQINEVILCGYSTGGSIALEAMLRYPNLFVGGILISTMSEATRFYLKSRIHTAYTLSNPYTFKTLATAICLGNADSISTYQRLYQASRTGHIPNIKQYYQYSQLYQCTNRLHQITQPTLLLYGENDRHFHHYFRLLQNNIPKHIDALIMNAPHQLPTKATSKIHPIIRDWMKSL</sequence>
<organism evidence="3 4">
    <name type="scientific">Polycladospora coralii</name>
    <dbReference type="NCBI Taxonomy" id="2771432"/>
    <lineage>
        <taxon>Bacteria</taxon>
        <taxon>Bacillati</taxon>
        <taxon>Bacillota</taxon>
        <taxon>Bacilli</taxon>
        <taxon>Bacillales</taxon>
        <taxon>Thermoactinomycetaceae</taxon>
        <taxon>Polycladospora</taxon>
    </lineage>
</organism>
<dbReference type="PANTHER" id="PTHR43798">
    <property type="entry name" value="MONOACYLGLYCEROL LIPASE"/>
    <property type="match status" value="1"/>
</dbReference>
<keyword evidence="1 3" id="KW-0378">Hydrolase</keyword>
<protein>
    <submittedName>
        <fullName evidence="3">Alpha/beta hydrolase</fullName>
    </submittedName>
</protein>
<evidence type="ECO:0000313" key="4">
    <source>
        <dbReference type="Proteomes" id="UP000661691"/>
    </source>
</evidence>
<dbReference type="Gene3D" id="3.40.50.1820">
    <property type="entry name" value="alpha/beta hydrolase"/>
    <property type="match status" value="1"/>
</dbReference>
<reference evidence="3" key="1">
    <citation type="submission" date="2020-09" db="EMBL/GenBank/DDBJ databases">
        <title>A novel bacterium of genus Hazenella, isolated from South China Sea.</title>
        <authorList>
            <person name="Huang H."/>
            <person name="Mo K."/>
            <person name="Hu Y."/>
        </authorList>
    </citation>
    <scope>NUCLEOTIDE SEQUENCE</scope>
    <source>
        <strain evidence="3">IB182357</strain>
    </source>
</reference>
<gene>
    <name evidence="3" type="ORF">IC620_05890</name>
</gene>
<name>A0A926NA91_9BACL</name>
<dbReference type="InterPro" id="IPR050266">
    <property type="entry name" value="AB_hydrolase_sf"/>
</dbReference>
<dbReference type="EMBL" id="JACXAH010000006">
    <property type="protein sequence ID" value="MBD1371890.1"/>
    <property type="molecule type" value="Genomic_DNA"/>
</dbReference>
<feature type="domain" description="AB hydrolase-1" evidence="2">
    <location>
        <begin position="21"/>
        <end position="223"/>
    </location>
</feature>
<comment type="caution">
    <text evidence="3">The sequence shown here is derived from an EMBL/GenBank/DDBJ whole genome shotgun (WGS) entry which is preliminary data.</text>
</comment>
<keyword evidence="4" id="KW-1185">Reference proteome</keyword>
<dbReference type="GO" id="GO:0016020">
    <property type="term" value="C:membrane"/>
    <property type="evidence" value="ECO:0007669"/>
    <property type="project" value="TreeGrafter"/>
</dbReference>
<dbReference type="InterPro" id="IPR000073">
    <property type="entry name" value="AB_hydrolase_1"/>
</dbReference>
<dbReference type="PANTHER" id="PTHR43798:SF31">
    <property type="entry name" value="AB HYDROLASE SUPERFAMILY PROTEIN YCLE"/>
    <property type="match status" value="1"/>
</dbReference>
<evidence type="ECO:0000313" key="3">
    <source>
        <dbReference type="EMBL" id="MBD1371890.1"/>
    </source>
</evidence>
<evidence type="ECO:0000256" key="1">
    <source>
        <dbReference type="ARBA" id="ARBA00022801"/>
    </source>
</evidence>
<accession>A0A926NA91</accession>